<evidence type="ECO:0000313" key="6">
    <source>
        <dbReference type="Proteomes" id="UP000829992"/>
    </source>
</evidence>
<feature type="chain" id="PRO_5046918753" evidence="3">
    <location>
        <begin position="23"/>
        <end position="195"/>
    </location>
</feature>
<dbReference type="Gene3D" id="2.60.40.1240">
    <property type="match status" value="1"/>
</dbReference>
<dbReference type="RefSeq" id="WP_249587114.1">
    <property type="nucleotide sequence ID" value="NZ_BAAAQL010000008.1"/>
</dbReference>
<evidence type="ECO:0000256" key="1">
    <source>
        <dbReference type="ARBA" id="ARBA00022729"/>
    </source>
</evidence>
<keyword evidence="6" id="KW-1185">Reference proteome</keyword>
<name>A0ABY4PQE5_9ACTN</name>
<reference evidence="5 6" key="1">
    <citation type="submission" date="2022-05" db="EMBL/GenBank/DDBJ databases">
        <authorList>
            <person name="Zhou X."/>
            <person name="Li K."/>
            <person name="Man Y."/>
        </authorList>
    </citation>
    <scope>NUCLEOTIDE SEQUENCE [LARGE SCALE GENOMIC DNA]</scope>
    <source>
        <strain evidence="5 6">MS405</strain>
    </source>
</reference>
<accession>A0ABY4PQE5</accession>
<evidence type="ECO:0000313" key="5">
    <source>
        <dbReference type="EMBL" id="UQT55625.1"/>
    </source>
</evidence>
<evidence type="ECO:0000256" key="3">
    <source>
        <dbReference type="SAM" id="SignalP"/>
    </source>
</evidence>
<dbReference type="InterPro" id="IPR029051">
    <property type="entry name" value="DUF4352"/>
</dbReference>
<organism evidence="5 6">
    <name type="scientific">Streptomyces durmitorensis</name>
    <dbReference type="NCBI Taxonomy" id="319947"/>
    <lineage>
        <taxon>Bacteria</taxon>
        <taxon>Bacillati</taxon>
        <taxon>Actinomycetota</taxon>
        <taxon>Actinomycetes</taxon>
        <taxon>Kitasatosporales</taxon>
        <taxon>Streptomycetaceae</taxon>
        <taxon>Streptomyces</taxon>
    </lineage>
</organism>
<feature type="domain" description="DUF4352" evidence="4">
    <location>
        <begin position="71"/>
        <end position="183"/>
    </location>
</feature>
<dbReference type="Pfam" id="PF11611">
    <property type="entry name" value="DUF4352"/>
    <property type="match status" value="1"/>
</dbReference>
<evidence type="ECO:0000256" key="2">
    <source>
        <dbReference type="SAM" id="MobiDB-lite"/>
    </source>
</evidence>
<sequence length="195" mass="19980">MRQMRRVSAVLLSACAVLVVGAAGPQTMATSAGATVAASSTGRQSVDGPSPREPGVGTTLSLTGIGSGERLDVTVVKVVDPARTANEFLVPDAGNRYVAVQFRLKNTGDDPYKDSPSNGAALVDADGQHFDAALIAETTAGPSFPGALSISPGDTALGFITFELPTSARPVQLQFSMNSGFSDDVGEWSLVSPPK</sequence>
<gene>
    <name evidence="5" type="ORF">M4V62_11260</name>
</gene>
<feature type="region of interest" description="Disordered" evidence="2">
    <location>
        <begin position="39"/>
        <end position="58"/>
    </location>
</feature>
<protein>
    <submittedName>
        <fullName evidence="5">DUF4352 domain-containing protein</fullName>
    </submittedName>
</protein>
<dbReference type="EMBL" id="CP097289">
    <property type="protein sequence ID" value="UQT55625.1"/>
    <property type="molecule type" value="Genomic_DNA"/>
</dbReference>
<evidence type="ECO:0000259" key="4">
    <source>
        <dbReference type="Pfam" id="PF11611"/>
    </source>
</evidence>
<feature type="signal peptide" evidence="3">
    <location>
        <begin position="1"/>
        <end position="22"/>
    </location>
</feature>
<dbReference type="Proteomes" id="UP000829992">
    <property type="component" value="Chromosome"/>
</dbReference>
<dbReference type="InterPro" id="IPR029050">
    <property type="entry name" value="Immunoprotect_excell_Ig-like"/>
</dbReference>
<proteinExistence type="predicted"/>
<keyword evidence="1 3" id="KW-0732">Signal</keyword>